<dbReference type="Pfam" id="PF01882">
    <property type="entry name" value="DUF58"/>
    <property type="match status" value="1"/>
</dbReference>
<organism evidence="3 4">
    <name type="scientific">Thauera humireducens</name>
    <dbReference type="NCBI Taxonomy" id="1134435"/>
    <lineage>
        <taxon>Bacteria</taxon>
        <taxon>Pseudomonadati</taxon>
        <taxon>Pseudomonadota</taxon>
        <taxon>Betaproteobacteria</taxon>
        <taxon>Rhodocyclales</taxon>
        <taxon>Zoogloeaceae</taxon>
        <taxon>Thauera</taxon>
    </lineage>
</organism>
<keyword evidence="4" id="KW-1185">Reference proteome</keyword>
<dbReference type="RefSeq" id="WP_048705070.1">
    <property type="nucleotide sequence ID" value="NZ_CP014646.1"/>
</dbReference>
<dbReference type="PANTHER" id="PTHR33608:SF12">
    <property type="entry name" value="DUF58 DOMAIN-CONTAINING PROTEIN"/>
    <property type="match status" value="1"/>
</dbReference>
<feature type="compositionally biased region" description="Low complexity" evidence="1">
    <location>
        <begin position="16"/>
        <end position="32"/>
    </location>
</feature>
<dbReference type="SUPFAM" id="SSF53300">
    <property type="entry name" value="vWA-like"/>
    <property type="match status" value="1"/>
</dbReference>
<protein>
    <recommendedName>
        <fullName evidence="2">DUF58 domain-containing protein</fullName>
    </recommendedName>
</protein>
<dbReference type="KEGG" id="thu:AC731_008260"/>
<evidence type="ECO:0000256" key="1">
    <source>
        <dbReference type="SAM" id="MobiDB-lite"/>
    </source>
</evidence>
<evidence type="ECO:0000313" key="4">
    <source>
        <dbReference type="Proteomes" id="UP000036902"/>
    </source>
</evidence>
<accession>A0A127K4R0</accession>
<proteinExistence type="predicted"/>
<feature type="region of interest" description="Disordered" evidence="1">
    <location>
        <begin position="1"/>
        <end position="32"/>
    </location>
</feature>
<name>A0A127K4R0_9RHOO</name>
<dbReference type="Proteomes" id="UP000036902">
    <property type="component" value="Chromosome"/>
</dbReference>
<evidence type="ECO:0000313" key="3">
    <source>
        <dbReference type="EMBL" id="AMO36938.1"/>
    </source>
</evidence>
<sequence>MTPLQRLLPGGRWPWSRRTTASAARAAPTPGAVPTPGVYLGLGDLLALEHPVRRLRWPARGAPVHSQLAGRHRARVRGRGLDFIELRQYLPGDDTRSIDWRASVRTGKTQLRVYGEEREHPTWLVVDQRISMFFARRGALRSVVAGEAAAVWGWRALASGDRVGGLVFGDDGIDAITPGRGRRSLLRLLDRLVARNHRLRADTACPARPAQFDAALTQLLARAPRDAVIVVLSDFDGMGAHSREQLIALARHNDLVLLPIRDDPGTTRPARLVVTDGSLQLPIDHTDELVRSRLAEIAHARMEGLLALRREIGCVVFPLSTSEPALLQLARGMASPAPRAPRPRGG</sequence>
<dbReference type="STRING" id="1134435.AC731_008260"/>
<dbReference type="EMBL" id="CP014646">
    <property type="protein sequence ID" value="AMO36938.1"/>
    <property type="molecule type" value="Genomic_DNA"/>
</dbReference>
<evidence type="ECO:0000259" key="2">
    <source>
        <dbReference type="Pfam" id="PF01882"/>
    </source>
</evidence>
<gene>
    <name evidence="3" type="ORF">AC731_008260</name>
</gene>
<dbReference type="PANTHER" id="PTHR33608">
    <property type="entry name" value="BLL2464 PROTEIN"/>
    <property type="match status" value="1"/>
</dbReference>
<dbReference type="InterPro" id="IPR036465">
    <property type="entry name" value="vWFA_dom_sf"/>
</dbReference>
<dbReference type="InterPro" id="IPR002881">
    <property type="entry name" value="DUF58"/>
</dbReference>
<dbReference type="AlphaFoldDB" id="A0A127K4R0"/>
<reference evidence="4" key="1">
    <citation type="submission" date="2016-03" db="EMBL/GenBank/DDBJ databases">
        <authorList>
            <person name="Ma C."/>
            <person name="Zhou S."/>
            <person name="Yang G."/>
        </authorList>
    </citation>
    <scope>NUCLEOTIDE SEQUENCE [LARGE SCALE GENOMIC DNA]</scope>
    <source>
        <strain evidence="4">SgZ-1</strain>
    </source>
</reference>
<feature type="domain" description="DUF58" evidence="2">
    <location>
        <begin position="85"/>
        <end position="293"/>
    </location>
</feature>